<feature type="region of interest" description="Disordered" evidence="1">
    <location>
        <begin position="1105"/>
        <end position="1188"/>
    </location>
</feature>
<feature type="region of interest" description="Disordered" evidence="1">
    <location>
        <begin position="1289"/>
        <end position="1326"/>
    </location>
</feature>
<protein>
    <submittedName>
        <fullName evidence="2">Uncharacterized protein</fullName>
    </submittedName>
</protein>
<proteinExistence type="predicted"/>
<feature type="compositionally biased region" description="Polar residues" evidence="1">
    <location>
        <begin position="205"/>
        <end position="231"/>
    </location>
</feature>
<feature type="region of interest" description="Disordered" evidence="1">
    <location>
        <begin position="972"/>
        <end position="991"/>
    </location>
</feature>
<feature type="region of interest" description="Disordered" evidence="1">
    <location>
        <begin position="2096"/>
        <end position="2120"/>
    </location>
</feature>
<dbReference type="InterPro" id="IPR051372">
    <property type="entry name" value="CWC21"/>
</dbReference>
<feature type="compositionally biased region" description="Polar residues" evidence="1">
    <location>
        <begin position="1413"/>
        <end position="1424"/>
    </location>
</feature>
<feature type="compositionally biased region" description="Basic and acidic residues" evidence="1">
    <location>
        <begin position="1229"/>
        <end position="1245"/>
    </location>
</feature>
<keyword evidence="3" id="KW-1185">Reference proteome</keyword>
<reference evidence="2 3" key="1">
    <citation type="submission" date="2015-09" db="EMBL/GenBank/DDBJ databases">
        <title>Trachymyrmex zeteki WGS genome.</title>
        <authorList>
            <person name="Nygaard S."/>
            <person name="Hu H."/>
            <person name="Boomsma J."/>
            <person name="Zhang G."/>
        </authorList>
    </citation>
    <scope>NUCLEOTIDE SEQUENCE [LARGE SCALE GENOMIC DNA]</scope>
    <source>
        <strain evidence="2">Tzet28-1</strain>
        <tissue evidence="2">Whole body</tissue>
    </source>
</reference>
<feature type="compositionally biased region" description="Basic and acidic residues" evidence="1">
    <location>
        <begin position="999"/>
        <end position="1013"/>
    </location>
</feature>
<feature type="region of interest" description="Disordered" evidence="1">
    <location>
        <begin position="1206"/>
        <end position="1245"/>
    </location>
</feature>
<feature type="compositionally biased region" description="Polar residues" evidence="1">
    <location>
        <begin position="161"/>
        <end position="170"/>
    </location>
</feature>
<feature type="compositionally biased region" description="Polar residues" evidence="1">
    <location>
        <begin position="1014"/>
        <end position="1023"/>
    </location>
</feature>
<feature type="compositionally biased region" description="Basic and acidic residues" evidence="1">
    <location>
        <begin position="1367"/>
        <end position="1377"/>
    </location>
</feature>
<feature type="compositionally biased region" description="Low complexity" evidence="1">
    <location>
        <begin position="2044"/>
        <end position="2061"/>
    </location>
</feature>
<feature type="compositionally biased region" description="Polar residues" evidence="1">
    <location>
        <begin position="693"/>
        <end position="714"/>
    </location>
</feature>
<feature type="region of interest" description="Disordered" evidence="1">
    <location>
        <begin position="1970"/>
        <end position="1993"/>
    </location>
</feature>
<feature type="region of interest" description="Disordered" evidence="1">
    <location>
        <begin position="458"/>
        <end position="495"/>
    </location>
</feature>
<feature type="region of interest" description="Disordered" evidence="1">
    <location>
        <begin position="1362"/>
        <end position="1447"/>
    </location>
</feature>
<evidence type="ECO:0000313" key="2">
    <source>
        <dbReference type="EMBL" id="KYQ55216.1"/>
    </source>
</evidence>
<feature type="compositionally biased region" description="Basic and acidic residues" evidence="1">
    <location>
        <begin position="324"/>
        <end position="339"/>
    </location>
</feature>
<feature type="region of interest" description="Disordered" evidence="1">
    <location>
        <begin position="2009"/>
        <end position="2071"/>
    </location>
</feature>
<feature type="compositionally biased region" description="Polar residues" evidence="1">
    <location>
        <begin position="367"/>
        <end position="389"/>
    </location>
</feature>
<feature type="compositionally biased region" description="Polar residues" evidence="1">
    <location>
        <begin position="1970"/>
        <end position="1990"/>
    </location>
</feature>
<feature type="compositionally biased region" description="Basic and acidic residues" evidence="1">
    <location>
        <begin position="1289"/>
        <end position="1301"/>
    </location>
</feature>
<dbReference type="GO" id="GO:0005634">
    <property type="term" value="C:nucleus"/>
    <property type="evidence" value="ECO:0007669"/>
    <property type="project" value="TreeGrafter"/>
</dbReference>
<feature type="region of interest" description="Disordered" evidence="1">
    <location>
        <begin position="1"/>
        <end position="47"/>
    </location>
</feature>
<sequence>MTLQEPNVGGSEMASREKKPLAPSKSKQKASNDSVLPSNEVKNKKGKSLLNVKQQLAAQEIFDTVATGSQLPVKIEASLPRRNALKNLKRKQNLRATKANLIKSKVTKKVTNRIAPDIKKGAKGAKKVRQPEDSTAKTADIAQKFSENQTNNGDNEGKGTETPSKSAKSNLRTKKTKSDVQNKEEAGAASSAKVSPKLGKKGKTTESPDSLSKSAKTVKLTNLKKNSSSLVKVTETDNKSGKNRKSTGKELDCGTSARSNTSVEKFPKTILDNKNSIDLTIDEVIASMLSDSEVESQQSVTEKAEGKAKRSKKMLVDENIACDIEIKKEPDTDDTKGTSDGESIETDQGLQNAIQLRKRSKVGYIEQPSQRSLRNGKQRQLSDLGNSADNDPKKRHRLNSDGTVISDNSIEHISDCNTNIDSCFSDPGCNESQNIAASSKEEICSKDEAFNFEEDIETGSEIENNNNSDRADRTSETGPTLRSKTKAKTTECEATRDDDIKIEDVRIVPRCTETQEDSKKLNNFEQVKRDNILAKFTDKSKGRRSSLNIDMKKTVNSFYSTDKSDGNSKSQIDQMIEDIKLNIAKSIENKIFGPEKGLGLSKNFDVPKIEEIVAPLSTESQKMGLEDNTDEDKSTVTKNEITSENSENSVPKVADTAKEIEEKLVKFDIGEAETHSQNVQENKSSDNDGINDVHSNCESTCNINNSNVAEQSYKNVDEPEKENVSCSTTSGANVSSTESKILDENKKITRKSSRINDKNFADSVSNNETRKSNKTPNKTVSRSDSMEDIIADIQKSTNEETISEDQILDDDIVALPVSAPMSPEQTEKRLTEEHIQTKETEESEIEISLNVTDNSEEAETLESISREVERLVAEDHSAKPLSNITNDTIRNKEMISDTEILDQEQEVQSNQEAPESSTPLESVVNDTNEVPSKSLDEKSDTIELLRDNDASCKMAQSAKRPKVNNNLLHVPTTVNCDSNSSSVNSSSVQCTSDRLNIETKEDLDHDSSCKELNKSSVISNMDESTSEQKPEHNEATLMADQSNKSSDSKNPDEPKLLNEENKRVLRTRDKQKKIESKQTTFRSREPADNVKIKEELEAIQKTQISGVQNDANEMAQGSVDDAESSQKTEDVNDSLNNELDVGELEPQARSRRGREVKKRKEELSNSSKTKRVKRDRRSDQQNKEETLLDNEVAKINENNRSFLSKYGSASDERTDSFHGFFEQGGQNELMDKVDKDPNLRSKSENDIETIVGAKIGKNEERQLSRNLSENHVSQQTADNIDILENERKTLKTPELAHKDSDETSTSGESFNSGTPKILETPEDKERKESILRLLGLESLEEAAKRQNQQKKKEQLSTGTLKTIIRVSQKEKDKDKRGSRSPLKMVLKQQGRGDGEGDSPEFYTIQKEFGTSGLGDSSSGANRKFTTNHRHSCDDDNEEATPKDRQSLVIPEKSSSFSIHPGRVCADVCCYCFGKFGSLDTPMHLAQIKSDERRKKILNIERHLTKDSCLCDACYRHVDRKANTSPANMQQKPQKQHRQLMMSKCSARDCRDPARHHVKRRWLLKIRTGLQNQVDIDWDSSQNTTMSFCVNHYEKIGHFLTCALCKRRLARQHTHQLSIAEIDELNHKLSQQGIPVLLAAGTFVCKLCRYFAQLQLKYREVENMSTNHRAFCKSYRKRILHNLGIDIEDEDDDSLQQMNQANQTKDKKSKKSIKNLQAKSGSSKSPERTTSGTSDKSTPEPNKNESTVECSEMDNENRAPKSNNDENDGMDVHYLENTVENLKKRKILDLHAYTSGTSISSLCDGMMANGMTLGMDEVTLTRLPKRPRLNNSNNNNDIAPVVQRLGANPSISNVREVTPQGWEKCATMIQYDRETKHLWQQLQRPYGNQSSFLRHLILLEKYYRAGDLILAPNASRNAINYSTSVQNRLISYEGPEKMDEPIMEPIATEYSNSRRLSGGYVLEKDRLSVPGTSLMSRPLTSGATSSHSAKINSPRMLKLSSGVSIIKKSPNLQRLTIPSTSGSSGSGGDAGGSSGSSGGSGNSGGNNSSISGTTATTNGGSNVKRKDGLSLPSVYGSGGKVFQLCESDMKRMQTFKRQKFNDKPVTGSNNGSSTSGSFRSQYQKTQITVPGHNQQFQRHLRMQQEMLNRQSRGDFEPLICDMTRTATCTNENSPTTSQNILHNLNLPKSIQVTTKPTSTSNPIPILPKIPKSLTVIPQTVTRSAEK</sequence>
<feature type="compositionally biased region" description="Polar residues" evidence="1">
    <location>
        <begin position="774"/>
        <end position="783"/>
    </location>
</feature>
<organism evidence="2 3">
    <name type="scientific">Mycetomoellerius zeteki</name>
    <dbReference type="NCBI Taxonomy" id="64791"/>
    <lineage>
        <taxon>Eukaryota</taxon>
        <taxon>Metazoa</taxon>
        <taxon>Ecdysozoa</taxon>
        <taxon>Arthropoda</taxon>
        <taxon>Hexapoda</taxon>
        <taxon>Insecta</taxon>
        <taxon>Pterygota</taxon>
        <taxon>Neoptera</taxon>
        <taxon>Endopterygota</taxon>
        <taxon>Hymenoptera</taxon>
        <taxon>Apocrita</taxon>
        <taxon>Aculeata</taxon>
        <taxon>Formicoidea</taxon>
        <taxon>Formicidae</taxon>
        <taxon>Myrmicinae</taxon>
        <taxon>Mycetomoellerius</taxon>
    </lineage>
</organism>
<feature type="region of interest" description="Disordered" evidence="1">
    <location>
        <begin position="620"/>
        <end position="652"/>
    </location>
</feature>
<feature type="compositionally biased region" description="Polar residues" evidence="1">
    <location>
        <begin position="636"/>
        <end position="649"/>
    </location>
</feature>
<feature type="compositionally biased region" description="Basic and acidic residues" evidence="1">
    <location>
        <begin position="1046"/>
        <end position="1089"/>
    </location>
</feature>
<feature type="compositionally biased region" description="Polar residues" evidence="1">
    <location>
        <begin position="340"/>
        <end position="352"/>
    </location>
</feature>
<feature type="region of interest" description="Disordered" evidence="1">
    <location>
        <begin position="819"/>
        <end position="844"/>
    </location>
</feature>
<evidence type="ECO:0000256" key="1">
    <source>
        <dbReference type="SAM" id="MobiDB-lite"/>
    </source>
</evidence>
<feature type="compositionally biased region" description="Basic and acidic residues" evidence="1">
    <location>
        <begin position="825"/>
        <end position="840"/>
    </location>
</feature>
<feature type="region of interest" description="Disordered" evidence="1">
    <location>
        <begin position="904"/>
        <end position="939"/>
    </location>
</feature>
<feature type="compositionally biased region" description="Basic and acidic residues" evidence="1">
    <location>
        <begin position="176"/>
        <end position="186"/>
    </location>
</feature>
<gene>
    <name evidence="2" type="ORF">ALC60_05841</name>
</gene>
<feature type="region of interest" description="Disordered" evidence="1">
    <location>
        <begin position="999"/>
        <end position="1089"/>
    </location>
</feature>
<feature type="region of interest" description="Disordered" evidence="1">
    <location>
        <begin position="290"/>
        <end position="352"/>
    </location>
</feature>
<feature type="compositionally biased region" description="Basic and acidic residues" evidence="1">
    <location>
        <begin position="1176"/>
        <end position="1188"/>
    </location>
</feature>
<feature type="region of interest" description="Disordered" evidence="1">
    <location>
        <begin position="364"/>
        <end position="402"/>
    </location>
</feature>
<dbReference type="Proteomes" id="UP000075809">
    <property type="component" value="Unassembled WGS sequence"/>
</dbReference>
<feature type="region of interest" description="Disordered" evidence="1">
    <location>
        <begin position="1698"/>
        <end position="1769"/>
    </location>
</feature>
<dbReference type="STRING" id="64791.A0A151X461"/>
<feature type="compositionally biased region" description="Polar residues" evidence="1">
    <location>
        <begin position="1714"/>
        <end position="1748"/>
    </location>
</feature>
<dbReference type="PANTHER" id="PTHR36562:SF5">
    <property type="entry name" value="SERINE_ARGININE REPETITIVE MATRIX 2"/>
    <property type="match status" value="1"/>
</dbReference>
<feature type="compositionally biased region" description="Polar residues" evidence="1">
    <location>
        <begin position="1303"/>
        <end position="1314"/>
    </location>
</feature>
<feature type="compositionally biased region" description="Low complexity" evidence="1">
    <location>
        <begin position="2105"/>
        <end position="2116"/>
    </location>
</feature>
<feature type="region of interest" description="Disordered" evidence="1">
    <location>
        <begin position="671"/>
        <end position="786"/>
    </location>
</feature>
<feature type="compositionally biased region" description="Polar residues" evidence="1">
    <location>
        <begin position="145"/>
        <end position="154"/>
    </location>
</feature>
<name>A0A151X461_9HYME</name>
<feature type="compositionally biased region" description="Polar residues" evidence="1">
    <location>
        <begin position="906"/>
        <end position="931"/>
    </location>
</feature>
<accession>A0A151X461</accession>
<feature type="region of interest" description="Disordered" evidence="1">
    <location>
        <begin position="107"/>
        <end position="264"/>
    </location>
</feature>
<evidence type="ECO:0000313" key="3">
    <source>
        <dbReference type="Proteomes" id="UP000075809"/>
    </source>
</evidence>
<dbReference type="EMBL" id="KQ982548">
    <property type="protein sequence ID" value="KYQ55216.1"/>
    <property type="molecule type" value="Genomic_DNA"/>
</dbReference>
<feature type="compositionally biased region" description="Gly residues" evidence="1">
    <location>
        <begin position="2023"/>
        <end position="2043"/>
    </location>
</feature>
<feature type="compositionally biased region" description="Polar residues" evidence="1">
    <location>
        <begin position="724"/>
        <end position="739"/>
    </location>
</feature>
<dbReference type="PANTHER" id="PTHR36562">
    <property type="entry name" value="SERINE/ARGININE REPETITIVE MATRIX 2"/>
    <property type="match status" value="1"/>
</dbReference>